<dbReference type="GO" id="GO:0003700">
    <property type="term" value="F:DNA-binding transcription factor activity"/>
    <property type="evidence" value="ECO:0007669"/>
    <property type="project" value="InterPro"/>
</dbReference>
<protein>
    <submittedName>
        <fullName evidence="3">Putative transcriptional regulator, MerR family</fullName>
    </submittedName>
</protein>
<evidence type="ECO:0000256" key="1">
    <source>
        <dbReference type="ARBA" id="ARBA00023125"/>
    </source>
</evidence>
<evidence type="ECO:0000259" key="2">
    <source>
        <dbReference type="PROSITE" id="PS50937"/>
    </source>
</evidence>
<dbReference type="PANTHER" id="PTHR30204">
    <property type="entry name" value="REDOX-CYCLING DRUG-SENSING TRANSCRIPTIONAL ACTIVATOR SOXR"/>
    <property type="match status" value="1"/>
</dbReference>
<evidence type="ECO:0000313" key="3">
    <source>
        <dbReference type="EMBL" id="ABL71332.1"/>
    </source>
</evidence>
<name>A1B738_PARDP</name>
<dbReference type="KEGG" id="pde:Pden_3252"/>
<feature type="domain" description="HTH merR-type" evidence="2">
    <location>
        <begin position="15"/>
        <end position="72"/>
    </location>
</feature>
<dbReference type="SUPFAM" id="SSF46955">
    <property type="entry name" value="Putative DNA-binding domain"/>
    <property type="match status" value="1"/>
</dbReference>
<dbReference type="SMART" id="SM00422">
    <property type="entry name" value="HTH_MERR"/>
    <property type="match status" value="1"/>
</dbReference>
<dbReference type="InterPro" id="IPR009061">
    <property type="entry name" value="DNA-bd_dom_put_sf"/>
</dbReference>
<dbReference type="STRING" id="318586.Pden_3252"/>
<gene>
    <name evidence="3" type="ordered locus">Pden_3252</name>
</gene>
<evidence type="ECO:0000313" key="4">
    <source>
        <dbReference type="Proteomes" id="UP000000361"/>
    </source>
</evidence>
<keyword evidence="1" id="KW-0238">DNA-binding</keyword>
<dbReference type="RefSeq" id="WP_011749517.1">
    <property type="nucleotide sequence ID" value="NC_008687.1"/>
</dbReference>
<dbReference type="eggNOG" id="COG0789">
    <property type="taxonomic scope" value="Bacteria"/>
</dbReference>
<dbReference type="OrthoDB" id="9803659at2"/>
<dbReference type="Proteomes" id="UP000000361">
    <property type="component" value="Chromosome 2"/>
</dbReference>
<dbReference type="GO" id="GO:0003677">
    <property type="term" value="F:DNA binding"/>
    <property type="evidence" value="ECO:0007669"/>
    <property type="project" value="UniProtKB-KW"/>
</dbReference>
<dbReference type="PROSITE" id="PS50937">
    <property type="entry name" value="HTH_MERR_2"/>
    <property type="match status" value="1"/>
</dbReference>
<sequence>MNNSGLTLREICAQLDLTERAVRYYEYLELLRPHCVAGKGRYGPHEIARLKLIRRGRRFGMRLEALPQWLELYNVAGERRQMEIWCEISTELRRNMIEQQARLSESLAGLDRADAEARTRLAGAV</sequence>
<keyword evidence="4" id="KW-1185">Reference proteome</keyword>
<organism evidence="3 4">
    <name type="scientific">Paracoccus denitrificans (strain Pd 1222)</name>
    <dbReference type="NCBI Taxonomy" id="318586"/>
    <lineage>
        <taxon>Bacteria</taxon>
        <taxon>Pseudomonadati</taxon>
        <taxon>Pseudomonadota</taxon>
        <taxon>Alphaproteobacteria</taxon>
        <taxon>Rhodobacterales</taxon>
        <taxon>Paracoccaceae</taxon>
        <taxon>Paracoccus</taxon>
    </lineage>
</organism>
<dbReference type="InterPro" id="IPR000551">
    <property type="entry name" value="MerR-type_HTH_dom"/>
</dbReference>
<reference evidence="4" key="1">
    <citation type="submission" date="2006-12" db="EMBL/GenBank/DDBJ databases">
        <title>Complete sequence of chromosome 2 of Paracoccus denitrificans PD1222.</title>
        <authorList>
            <person name="Copeland A."/>
            <person name="Lucas S."/>
            <person name="Lapidus A."/>
            <person name="Barry K."/>
            <person name="Detter J.C."/>
            <person name="Glavina del Rio T."/>
            <person name="Hammon N."/>
            <person name="Israni S."/>
            <person name="Dalin E."/>
            <person name="Tice H."/>
            <person name="Pitluck S."/>
            <person name="Munk A.C."/>
            <person name="Brettin T."/>
            <person name="Bruce D."/>
            <person name="Han C."/>
            <person name="Tapia R."/>
            <person name="Gilna P."/>
            <person name="Schmutz J."/>
            <person name="Larimer F."/>
            <person name="Land M."/>
            <person name="Hauser L."/>
            <person name="Kyrpides N."/>
            <person name="Lykidis A."/>
            <person name="Spiro S."/>
            <person name="Richardson D.J."/>
            <person name="Moir J.W.B."/>
            <person name="Ferguson S.J."/>
            <person name="van Spanning R.J.M."/>
            <person name="Richardson P."/>
        </authorList>
    </citation>
    <scope>NUCLEOTIDE SEQUENCE [LARGE SCALE GENOMIC DNA]</scope>
    <source>
        <strain evidence="4">Pd 1222</strain>
    </source>
</reference>
<dbReference type="InterPro" id="IPR047057">
    <property type="entry name" value="MerR_fam"/>
</dbReference>
<dbReference type="Pfam" id="PF13411">
    <property type="entry name" value="MerR_1"/>
    <property type="match status" value="1"/>
</dbReference>
<accession>A1B738</accession>
<dbReference type="PANTHER" id="PTHR30204:SF93">
    <property type="entry name" value="HTH MERR-TYPE DOMAIN-CONTAINING PROTEIN"/>
    <property type="match status" value="1"/>
</dbReference>
<dbReference type="EMBL" id="CP000490">
    <property type="protein sequence ID" value="ABL71332.1"/>
    <property type="molecule type" value="Genomic_DNA"/>
</dbReference>
<dbReference type="GeneID" id="93452921"/>
<dbReference type="EnsemblBacteria" id="ABL71332">
    <property type="protein sequence ID" value="ABL71332"/>
    <property type="gene ID" value="Pden_3252"/>
</dbReference>
<dbReference type="AlphaFoldDB" id="A1B738"/>
<proteinExistence type="predicted"/>
<dbReference type="HOGENOM" id="CLU_060077_3_2_5"/>
<dbReference type="Gene3D" id="1.10.1660.10">
    <property type="match status" value="1"/>
</dbReference>